<sequence length="271" mass="31115">MELDDIRRELMQLKHGVAANEVKRLKTSQNSWRAIIKIQNRVSTISNIGLLHSNKIECLENKMVGVETNLEEMKDQIANLSKSCDILQQRAMGDFQEIAEDEIMERTRPPVQRPNSAIASVDTNREMGNTSDYKYNRSVKKWGSVSKKNKKSNPVNRKAKSNKTLFLCKICDKEYVSKSNLQKHSKKMHPSSSKNNPSKTVVKGPRKCYQCCEAPYKDYGKLQKSKRSSLCGQKSLQREFVNGELICAFCTYWTFHSTALKIHVEKVHQVR</sequence>
<dbReference type="InterPro" id="IPR013087">
    <property type="entry name" value="Znf_C2H2_type"/>
</dbReference>
<organism evidence="5 6">
    <name type="scientific">Daphnia galeata</name>
    <dbReference type="NCBI Taxonomy" id="27404"/>
    <lineage>
        <taxon>Eukaryota</taxon>
        <taxon>Metazoa</taxon>
        <taxon>Ecdysozoa</taxon>
        <taxon>Arthropoda</taxon>
        <taxon>Crustacea</taxon>
        <taxon>Branchiopoda</taxon>
        <taxon>Diplostraca</taxon>
        <taxon>Cladocera</taxon>
        <taxon>Anomopoda</taxon>
        <taxon>Daphniidae</taxon>
        <taxon>Daphnia</taxon>
    </lineage>
</organism>
<keyword evidence="1" id="KW-0862">Zinc</keyword>
<protein>
    <recommendedName>
        <fullName evidence="4">C2H2-type domain-containing protein</fullName>
    </recommendedName>
</protein>
<keyword evidence="6" id="KW-1185">Reference proteome</keyword>
<dbReference type="InterPro" id="IPR036236">
    <property type="entry name" value="Znf_C2H2_sf"/>
</dbReference>
<feature type="domain" description="C2H2-type" evidence="4">
    <location>
        <begin position="166"/>
        <end position="194"/>
    </location>
</feature>
<accession>A0A8J2RT27</accession>
<gene>
    <name evidence="5" type="ORF">DGAL_LOCUS12517</name>
</gene>
<evidence type="ECO:0000259" key="4">
    <source>
        <dbReference type="PROSITE" id="PS50157"/>
    </source>
</evidence>
<name>A0A8J2RT27_9CRUS</name>
<dbReference type="OrthoDB" id="5803930at2759"/>
<evidence type="ECO:0000313" key="6">
    <source>
        <dbReference type="Proteomes" id="UP000789390"/>
    </source>
</evidence>
<dbReference type="PROSITE" id="PS00028">
    <property type="entry name" value="ZINC_FINGER_C2H2_1"/>
    <property type="match status" value="1"/>
</dbReference>
<dbReference type="PROSITE" id="PS50157">
    <property type="entry name" value="ZINC_FINGER_C2H2_2"/>
    <property type="match status" value="1"/>
</dbReference>
<dbReference type="Gene3D" id="3.30.160.60">
    <property type="entry name" value="Classic Zinc Finger"/>
    <property type="match status" value="1"/>
</dbReference>
<feature type="compositionally biased region" description="Low complexity" evidence="3">
    <location>
        <begin position="190"/>
        <end position="199"/>
    </location>
</feature>
<proteinExistence type="predicted"/>
<evidence type="ECO:0000313" key="5">
    <source>
        <dbReference type="EMBL" id="CAH0109056.1"/>
    </source>
</evidence>
<dbReference type="AlphaFoldDB" id="A0A8J2RT27"/>
<feature type="coiled-coil region" evidence="2">
    <location>
        <begin position="56"/>
        <end position="90"/>
    </location>
</feature>
<dbReference type="GO" id="GO:0008270">
    <property type="term" value="F:zinc ion binding"/>
    <property type="evidence" value="ECO:0007669"/>
    <property type="project" value="UniProtKB-KW"/>
</dbReference>
<evidence type="ECO:0000256" key="2">
    <source>
        <dbReference type="SAM" id="Coils"/>
    </source>
</evidence>
<dbReference type="SUPFAM" id="SSF57667">
    <property type="entry name" value="beta-beta-alpha zinc fingers"/>
    <property type="match status" value="1"/>
</dbReference>
<dbReference type="Proteomes" id="UP000789390">
    <property type="component" value="Unassembled WGS sequence"/>
</dbReference>
<dbReference type="EMBL" id="CAKKLH010000290">
    <property type="protein sequence ID" value="CAH0109056.1"/>
    <property type="molecule type" value="Genomic_DNA"/>
</dbReference>
<evidence type="ECO:0000256" key="1">
    <source>
        <dbReference type="PROSITE-ProRule" id="PRU00042"/>
    </source>
</evidence>
<keyword evidence="1" id="KW-0863">Zinc-finger</keyword>
<dbReference type="SMART" id="SM00355">
    <property type="entry name" value="ZnF_C2H2"/>
    <property type="match status" value="2"/>
</dbReference>
<feature type="region of interest" description="Disordered" evidence="3">
    <location>
        <begin position="181"/>
        <end position="201"/>
    </location>
</feature>
<comment type="caution">
    <text evidence="5">The sequence shown here is derived from an EMBL/GenBank/DDBJ whole genome shotgun (WGS) entry which is preliminary data.</text>
</comment>
<reference evidence="5" key="1">
    <citation type="submission" date="2021-11" db="EMBL/GenBank/DDBJ databases">
        <authorList>
            <person name="Schell T."/>
        </authorList>
    </citation>
    <scope>NUCLEOTIDE SEQUENCE</scope>
    <source>
        <strain evidence="5">M5</strain>
    </source>
</reference>
<keyword evidence="1" id="KW-0479">Metal-binding</keyword>
<evidence type="ECO:0000256" key="3">
    <source>
        <dbReference type="SAM" id="MobiDB-lite"/>
    </source>
</evidence>
<keyword evidence="2" id="KW-0175">Coiled coil</keyword>